<accession>A0A1W1V440</accession>
<dbReference type="Pfam" id="PF07105">
    <property type="entry name" value="DUF1367"/>
    <property type="match status" value="1"/>
</dbReference>
<proteinExistence type="predicted"/>
<evidence type="ECO:0000313" key="1">
    <source>
        <dbReference type="EMBL" id="SMB88050.1"/>
    </source>
</evidence>
<sequence>MASKKQRKTEILAVKYANGAIVCETEFDKQKLGGLPVGSAVRIIPLSHNRNYKHHKKLFSLLEIGFEYWQPTFPVITESEKWLGYGIIDDLCQAMNASDTTRSNLKQFAEVRINKLKTERENRLDYEGMKTLEGYLNHVMLKGGFYDIKPVASGGTVKERWSIAFDNMPQETFNEVYKGVYGVIWNETLCNVYESEQALDNKISQLLGFWG</sequence>
<evidence type="ECO:0000313" key="2">
    <source>
        <dbReference type="Proteomes" id="UP000192408"/>
    </source>
</evidence>
<protein>
    <recommendedName>
        <fullName evidence="3">DUF1367 family protein</fullName>
    </recommendedName>
</protein>
<name>A0A1W1V440_9PAST</name>
<reference evidence="2" key="1">
    <citation type="submission" date="2017-04" db="EMBL/GenBank/DDBJ databases">
        <authorList>
            <person name="Varghese N."/>
            <person name="Submissions S."/>
        </authorList>
    </citation>
    <scope>NUCLEOTIDE SEQUENCE [LARGE SCALE GENOMIC DNA]</scope>
    <source>
        <strain evidence="2">DSM 23072</strain>
    </source>
</reference>
<dbReference type="STRING" id="1122938.SAMN05660772_02810"/>
<dbReference type="EMBL" id="FWWV01000045">
    <property type="protein sequence ID" value="SMB88050.1"/>
    <property type="molecule type" value="Genomic_DNA"/>
</dbReference>
<evidence type="ECO:0008006" key="3">
    <source>
        <dbReference type="Google" id="ProtNLM"/>
    </source>
</evidence>
<dbReference type="InterPro" id="IPR009797">
    <property type="entry name" value="DUF1367"/>
</dbReference>
<dbReference type="Proteomes" id="UP000192408">
    <property type="component" value="Unassembled WGS sequence"/>
</dbReference>
<keyword evidence="2" id="KW-1185">Reference proteome</keyword>
<dbReference type="RefSeq" id="WP_084257691.1">
    <property type="nucleotide sequence ID" value="NZ_FWWV01000045.1"/>
</dbReference>
<organism evidence="1 2">
    <name type="scientific">Pasteurella testudinis DSM 23072</name>
    <dbReference type="NCBI Taxonomy" id="1122938"/>
    <lineage>
        <taxon>Bacteria</taxon>
        <taxon>Pseudomonadati</taxon>
        <taxon>Pseudomonadota</taxon>
        <taxon>Gammaproteobacteria</taxon>
        <taxon>Pasteurellales</taxon>
        <taxon>Pasteurellaceae</taxon>
        <taxon>Pasteurella</taxon>
    </lineage>
</organism>
<dbReference type="AlphaFoldDB" id="A0A1W1V440"/>
<gene>
    <name evidence="1" type="ORF">SAMN05660772_02810</name>
</gene>